<comment type="caution">
    <text evidence="1">The sequence shown here is derived from an EMBL/GenBank/DDBJ whole genome shotgun (WGS) entry which is preliminary data.</text>
</comment>
<proteinExistence type="predicted"/>
<dbReference type="EMBL" id="JAUSYY010000001">
    <property type="protein sequence ID" value="MDQ0894038.1"/>
    <property type="molecule type" value="Genomic_DNA"/>
</dbReference>
<dbReference type="InterPro" id="IPR015018">
    <property type="entry name" value="DUF1905"/>
</dbReference>
<reference evidence="1 2" key="1">
    <citation type="submission" date="2023-07" db="EMBL/GenBank/DDBJ databases">
        <title>Comparative genomics of wheat-associated soil bacteria to identify genetic determinants of phenazine resistance.</title>
        <authorList>
            <person name="Mouncey N."/>
        </authorList>
    </citation>
    <scope>NUCLEOTIDE SEQUENCE [LARGE SCALE GENOMIC DNA]</scope>
    <source>
        <strain evidence="1 2">V3I3</strain>
    </source>
</reference>
<evidence type="ECO:0008006" key="3">
    <source>
        <dbReference type="Google" id="ProtNLM"/>
    </source>
</evidence>
<sequence length="53" mass="5637">MKVSGEVDGHLFHGSFMALGDGRHKLAVTAEARRAIGKEAGATVHVHLTARRS</sequence>
<dbReference type="InterPro" id="IPR037079">
    <property type="entry name" value="AF2212/PG0164-like_sf"/>
</dbReference>
<gene>
    <name evidence="1" type="ORF">QFZ26_001593</name>
</gene>
<keyword evidence="2" id="KW-1185">Reference proteome</keyword>
<organism evidence="1 2">
    <name type="scientific">Agromyces ramosus</name>
    <dbReference type="NCBI Taxonomy" id="33879"/>
    <lineage>
        <taxon>Bacteria</taxon>
        <taxon>Bacillati</taxon>
        <taxon>Actinomycetota</taxon>
        <taxon>Actinomycetes</taxon>
        <taxon>Micrococcales</taxon>
        <taxon>Microbacteriaceae</taxon>
        <taxon>Agromyces</taxon>
    </lineage>
</organism>
<dbReference type="Gene3D" id="2.40.30.100">
    <property type="entry name" value="AF2212/PG0164-like"/>
    <property type="match status" value="1"/>
</dbReference>
<dbReference type="Proteomes" id="UP001239083">
    <property type="component" value="Unassembled WGS sequence"/>
</dbReference>
<evidence type="ECO:0000313" key="1">
    <source>
        <dbReference type="EMBL" id="MDQ0894038.1"/>
    </source>
</evidence>
<dbReference type="Pfam" id="PF08922">
    <property type="entry name" value="DUF1905"/>
    <property type="match status" value="1"/>
</dbReference>
<dbReference type="SUPFAM" id="SSF141694">
    <property type="entry name" value="AF2212/PG0164-like"/>
    <property type="match status" value="1"/>
</dbReference>
<evidence type="ECO:0000313" key="2">
    <source>
        <dbReference type="Proteomes" id="UP001239083"/>
    </source>
</evidence>
<protein>
    <recommendedName>
        <fullName evidence="3">DUF1905 domain-containing protein</fullName>
    </recommendedName>
</protein>
<accession>A0ABU0R7L1</accession>
<name>A0ABU0R7L1_9MICO</name>